<dbReference type="InterPro" id="IPR013785">
    <property type="entry name" value="Aldolase_TIM"/>
</dbReference>
<dbReference type="SUPFAM" id="SSF51445">
    <property type="entry name" value="(Trans)glycosidases"/>
    <property type="match status" value="1"/>
</dbReference>
<dbReference type="OrthoDB" id="2108802at2759"/>
<sequence>MNPPPLPPRPIWQPTPGTTWNYILNTTLRIDPSISHHSVYIIDLFDNDAAKVAHLHALGRKVIAYFSAGTYEDWRPDAAHFPKCDLGCKMDDWEGEKWVQTSSGKIRDIMRARIDLARAKGFDGVDPDNVDAYDNKNGLKLSKADAIDYVRFLAQEAHARGLACGLKNAGDIVPTVVRDVEYCVQEQCVEFDDVDMFVPFIEHGKPVFHVEYPKGDDPDSKKMNNDRDVSPKQRDKAFKARSKGFSTIIKNVKLDQWIQVS</sequence>
<organism evidence="5 6">
    <name type="scientific">Pseudovirgaria hyperparasitica</name>
    <dbReference type="NCBI Taxonomy" id="470096"/>
    <lineage>
        <taxon>Eukaryota</taxon>
        <taxon>Fungi</taxon>
        <taxon>Dikarya</taxon>
        <taxon>Ascomycota</taxon>
        <taxon>Pezizomycotina</taxon>
        <taxon>Dothideomycetes</taxon>
        <taxon>Dothideomycetes incertae sedis</taxon>
        <taxon>Acrospermales</taxon>
        <taxon>Acrospermaceae</taxon>
        <taxon>Pseudovirgaria</taxon>
    </lineage>
</organism>
<dbReference type="PANTHER" id="PTHR35273:SF2">
    <property type="entry name" value="ALPHA-GALACTOSIDASE"/>
    <property type="match status" value="1"/>
</dbReference>
<keyword evidence="6" id="KW-1185">Reference proteome</keyword>
<dbReference type="Gene3D" id="3.20.20.70">
    <property type="entry name" value="Aldolase class I"/>
    <property type="match status" value="1"/>
</dbReference>
<gene>
    <name evidence="5" type="ORF">EJ05DRAFT_195030</name>
</gene>
<name>A0A6A6WIF6_9PEZI</name>
<proteinExistence type="predicted"/>
<dbReference type="PANTHER" id="PTHR35273">
    <property type="entry name" value="ALPHA-1,4 POLYGALACTOSAMINIDASE, PUTATIVE (AFU_ORTHOLOGUE AFUA_3G07890)-RELATED"/>
    <property type="match status" value="1"/>
</dbReference>
<dbReference type="Proteomes" id="UP000799437">
    <property type="component" value="Unassembled WGS sequence"/>
</dbReference>
<feature type="region of interest" description="Disordered" evidence="3">
    <location>
        <begin position="211"/>
        <end position="239"/>
    </location>
</feature>
<feature type="compositionally biased region" description="Basic and acidic residues" evidence="3">
    <location>
        <begin position="211"/>
        <end position="238"/>
    </location>
</feature>
<dbReference type="InterPro" id="IPR004352">
    <property type="entry name" value="GH114_TIM-barrel"/>
</dbReference>
<accession>A0A6A6WIF6</accession>
<evidence type="ECO:0000256" key="3">
    <source>
        <dbReference type="SAM" id="MobiDB-lite"/>
    </source>
</evidence>
<dbReference type="EC" id="3.2.1.22" evidence="2"/>
<feature type="domain" description="Glycoside-hydrolase family GH114 TIM-barrel" evidence="4">
    <location>
        <begin position="19"/>
        <end position="257"/>
    </location>
</feature>
<evidence type="ECO:0000256" key="1">
    <source>
        <dbReference type="ARBA" id="ARBA00001255"/>
    </source>
</evidence>
<reference evidence="5" key="1">
    <citation type="journal article" date="2020" name="Stud. Mycol.">
        <title>101 Dothideomycetes genomes: a test case for predicting lifestyles and emergence of pathogens.</title>
        <authorList>
            <person name="Haridas S."/>
            <person name="Albert R."/>
            <person name="Binder M."/>
            <person name="Bloem J."/>
            <person name="Labutti K."/>
            <person name="Salamov A."/>
            <person name="Andreopoulos B."/>
            <person name="Baker S."/>
            <person name="Barry K."/>
            <person name="Bills G."/>
            <person name="Bluhm B."/>
            <person name="Cannon C."/>
            <person name="Castanera R."/>
            <person name="Culley D."/>
            <person name="Daum C."/>
            <person name="Ezra D."/>
            <person name="Gonzalez J."/>
            <person name="Henrissat B."/>
            <person name="Kuo A."/>
            <person name="Liang C."/>
            <person name="Lipzen A."/>
            <person name="Lutzoni F."/>
            <person name="Magnuson J."/>
            <person name="Mondo S."/>
            <person name="Nolan M."/>
            <person name="Ohm R."/>
            <person name="Pangilinan J."/>
            <person name="Park H.-J."/>
            <person name="Ramirez L."/>
            <person name="Alfaro M."/>
            <person name="Sun H."/>
            <person name="Tritt A."/>
            <person name="Yoshinaga Y."/>
            <person name="Zwiers L.-H."/>
            <person name="Turgeon B."/>
            <person name="Goodwin S."/>
            <person name="Spatafora J."/>
            <person name="Crous P."/>
            <person name="Grigoriev I."/>
        </authorList>
    </citation>
    <scope>NUCLEOTIDE SEQUENCE</scope>
    <source>
        <strain evidence="5">CBS 121739</strain>
    </source>
</reference>
<dbReference type="GeneID" id="54480749"/>
<dbReference type="AlphaFoldDB" id="A0A6A6WIF6"/>
<dbReference type="Pfam" id="PF03537">
    <property type="entry name" value="Glyco_hydro_114"/>
    <property type="match status" value="1"/>
</dbReference>
<comment type="catalytic activity">
    <reaction evidence="1">
        <text>Hydrolysis of terminal, non-reducing alpha-D-galactose residues in alpha-D-galactosides, including galactose oligosaccharides, galactomannans and galactolipids.</text>
        <dbReference type="EC" id="3.2.1.22"/>
    </reaction>
</comment>
<evidence type="ECO:0000259" key="4">
    <source>
        <dbReference type="Pfam" id="PF03537"/>
    </source>
</evidence>
<dbReference type="RefSeq" id="XP_033604490.1">
    <property type="nucleotide sequence ID" value="XM_033739695.1"/>
</dbReference>
<protein>
    <recommendedName>
        <fullName evidence="2">alpha-galactosidase</fullName>
        <ecNumber evidence="2">3.2.1.22</ecNumber>
    </recommendedName>
</protein>
<dbReference type="InterPro" id="IPR017853">
    <property type="entry name" value="GH"/>
</dbReference>
<evidence type="ECO:0000313" key="5">
    <source>
        <dbReference type="EMBL" id="KAF2762039.1"/>
    </source>
</evidence>
<evidence type="ECO:0000256" key="2">
    <source>
        <dbReference type="ARBA" id="ARBA00012755"/>
    </source>
</evidence>
<dbReference type="EMBL" id="ML996566">
    <property type="protein sequence ID" value="KAF2762039.1"/>
    <property type="molecule type" value="Genomic_DNA"/>
</dbReference>
<evidence type="ECO:0000313" key="6">
    <source>
        <dbReference type="Proteomes" id="UP000799437"/>
    </source>
</evidence>
<dbReference type="GO" id="GO:0004557">
    <property type="term" value="F:alpha-galactosidase activity"/>
    <property type="evidence" value="ECO:0007669"/>
    <property type="project" value="UniProtKB-EC"/>
</dbReference>